<dbReference type="NCBIfam" id="TIGR01614">
    <property type="entry name" value="PME_inhib"/>
    <property type="match status" value="1"/>
</dbReference>
<feature type="chain" id="PRO_5043428561" description="Pectinesterase inhibitor domain-containing protein" evidence="4">
    <location>
        <begin position="25"/>
        <end position="177"/>
    </location>
</feature>
<comment type="caution">
    <text evidence="6">The sequence shown here is derived from an EMBL/GenBank/DDBJ whole genome shotgun (WGS) entry which is preliminary data.</text>
</comment>
<keyword evidence="2" id="KW-1015">Disulfide bond</keyword>
<evidence type="ECO:0000256" key="1">
    <source>
        <dbReference type="ARBA" id="ARBA00022729"/>
    </source>
</evidence>
<dbReference type="AlphaFoldDB" id="A0AAV6NNJ3"/>
<dbReference type="GO" id="GO:0046910">
    <property type="term" value="F:pectinesterase inhibitor activity"/>
    <property type="evidence" value="ECO:0007669"/>
    <property type="project" value="InterPro"/>
</dbReference>
<gene>
    <name evidence="6" type="ORF">SDJN03_08950</name>
</gene>
<name>A0AAV6NNJ3_9ROSI</name>
<dbReference type="CDD" id="cd15797">
    <property type="entry name" value="PMEI"/>
    <property type="match status" value="1"/>
</dbReference>
<feature type="signal peptide" evidence="4">
    <location>
        <begin position="1"/>
        <end position="24"/>
    </location>
</feature>
<evidence type="ECO:0000256" key="2">
    <source>
        <dbReference type="ARBA" id="ARBA00023157"/>
    </source>
</evidence>
<dbReference type="InterPro" id="IPR006501">
    <property type="entry name" value="Pectinesterase_inhib_dom"/>
</dbReference>
<keyword evidence="1 4" id="KW-0732">Signal</keyword>
<dbReference type="InterPro" id="IPR034086">
    <property type="entry name" value="PMEI_plant"/>
</dbReference>
<accession>A0AAV6NNJ3</accession>
<evidence type="ECO:0000256" key="3">
    <source>
        <dbReference type="ARBA" id="ARBA00038471"/>
    </source>
</evidence>
<evidence type="ECO:0000313" key="7">
    <source>
        <dbReference type="Proteomes" id="UP000685013"/>
    </source>
</evidence>
<keyword evidence="7" id="KW-1185">Reference proteome</keyword>
<evidence type="ECO:0000259" key="5">
    <source>
        <dbReference type="SMART" id="SM00856"/>
    </source>
</evidence>
<dbReference type="SMART" id="SM00856">
    <property type="entry name" value="PMEI"/>
    <property type="match status" value="1"/>
</dbReference>
<reference evidence="6 7" key="1">
    <citation type="journal article" date="2021" name="Hortic Res">
        <title>The domestication of Cucurbita argyrosperma as revealed by the genome of its wild relative.</title>
        <authorList>
            <person name="Barrera-Redondo J."/>
            <person name="Sanchez-de la Vega G."/>
            <person name="Aguirre-Liguori J.A."/>
            <person name="Castellanos-Morales G."/>
            <person name="Gutierrez-Guerrero Y.T."/>
            <person name="Aguirre-Dugua X."/>
            <person name="Aguirre-Planter E."/>
            <person name="Tenaillon M.I."/>
            <person name="Lira-Saade R."/>
            <person name="Eguiarte L.E."/>
        </authorList>
    </citation>
    <scope>NUCLEOTIDE SEQUENCE [LARGE SCALE GENOMIC DNA]</scope>
    <source>
        <strain evidence="6">JBR-2021</strain>
    </source>
</reference>
<evidence type="ECO:0000313" key="6">
    <source>
        <dbReference type="EMBL" id="KAG6599172.1"/>
    </source>
</evidence>
<dbReference type="PANTHER" id="PTHR36710:SF18">
    <property type="entry name" value="PECTINESTERASE INHIBITOR 5-RELATED"/>
    <property type="match status" value="1"/>
</dbReference>
<sequence>MGCSHGIPVLLLAVFYLAIFPSHGILHGNLATICYKTPDPFSCQRILGNVPGTISADLPKLSLISINLTKNQADQNLDSFSKLSKNESDPELKKSFKHCVKYYHEIQAHIQKAFKLSRKKIFRDNHPLVTSKKLVKRCNQAIRINSLDIEVMNKRMILSCDISMSVNHYATANAHIQ</sequence>
<protein>
    <recommendedName>
        <fullName evidence="5">Pectinesterase inhibitor domain-containing protein</fullName>
    </recommendedName>
</protein>
<dbReference type="Pfam" id="PF04043">
    <property type="entry name" value="PMEI"/>
    <property type="match status" value="1"/>
</dbReference>
<dbReference type="Proteomes" id="UP000685013">
    <property type="component" value="Chromosome 5"/>
</dbReference>
<dbReference type="EMBL" id="JAGKQH010000005">
    <property type="protein sequence ID" value="KAG6599172.1"/>
    <property type="molecule type" value="Genomic_DNA"/>
</dbReference>
<feature type="domain" description="Pectinesterase inhibitor" evidence="5">
    <location>
        <begin position="25"/>
        <end position="166"/>
    </location>
</feature>
<dbReference type="PANTHER" id="PTHR36710">
    <property type="entry name" value="PECTINESTERASE INHIBITOR-LIKE"/>
    <property type="match status" value="1"/>
</dbReference>
<proteinExistence type="inferred from homology"/>
<evidence type="ECO:0000256" key="4">
    <source>
        <dbReference type="SAM" id="SignalP"/>
    </source>
</evidence>
<feature type="non-terminal residue" evidence="6">
    <location>
        <position position="1"/>
    </location>
</feature>
<organism evidence="6 7">
    <name type="scientific">Cucurbita argyrosperma subsp. sororia</name>
    <dbReference type="NCBI Taxonomy" id="37648"/>
    <lineage>
        <taxon>Eukaryota</taxon>
        <taxon>Viridiplantae</taxon>
        <taxon>Streptophyta</taxon>
        <taxon>Embryophyta</taxon>
        <taxon>Tracheophyta</taxon>
        <taxon>Spermatophyta</taxon>
        <taxon>Magnoliopsida</taxon>
        <taxon>eudicotyledons</taxon>
        <taxon>Gunneridae</taxon>
        <taxon>Pentapetalae</taxon>
        <taxon>rosids</taxon>
        <taxon>fabids</taxon>
        <taxon>Cucurbitales</taxon>
        <taxon>Cucurbitaceae</taxon>
        <taxon>Cucurbiteae</taxon>
        <taxon>Cucurbita</taxon>
    </lineage>
</organism>
<comment type="similarity">
    <text evidence="3">Belongs to the PMEI family.</text>
</comment>
<dbReference type="InterPro" id="IPR052421">
    <property type="entry name" value="PCW_Enzyme_Inhibitor"/>
</dbReference>